<dbReference type="InterPro" id="IPR029069">
    <property type="entry name" value="HotDog_dom_sf"/>
</dbReference>
<name>A0ABS4W8X0_9MICC</name>
<dbReference type="InterPro" id="IPR002539">
    <property type="entry name" value="MaoC-like_dom"/>
</dbReference>
<comment type="similarity">
    <text evidence="1">Belongs to the enoyl-CoA hydratase/isomerase family.</text>
</comment>
<keyword evidence="4" id="KW-1185">Reference proteome</keyword>
<dbReference type="InterPro" id="IPR039375">
    <property type="entry name" value="NodN-like"/>
</dbReference>
<reference evidence="3 4" key="1">
    <citation type="submission" date="2021-03" db="EMBL/GenBank/DDBJ databases">
        <title>Sequencing the genomes of 1000 actinobacteria strains.</title>
        <authorList>
            <person name="Klenk H.-P."/>
        </authorList>
    </citation>
    <scope>NUCLEOTIDE SEQUENCE [LARGE SCALE GENOMIC DNA]</scope>
    <source>
        <strain evidence="3 4">DSM 15454</strain>
    </source>
</reference>
<sequence length="161" mass="17757">MRIFNGIDEFEKHVGEELGVTAWRTITQEDIDAFAKVTNDHQWIHVDTERAASGPFGTTLVHGYMTLALVSGFMFDTYRVDGLSMGVNYGSNKVRYPAPVLVGSRVRGRIKLVQLDRQDGWAQSTVQVTVEQELNGEAKKPGCVAEVVSRLYEAPAPATGN</sequence>
<dbReference type="PANTHER" id="PTHR42993">
    <property type="entry name" value="MAOC-LIKE DEHYDRATASE DOMAIN-CONTAINING PROTEIN"/>
    <property type="match status" value="1"/>
</dbReference>
<dbReference type="Pfam" id="PF01575">
    <property type="entry name" value="MaoC_dehydratas"/>
    <property type="match status" value="1"/>
</dbReference>
<dbReference type="SUPFAM" id="SSF54637">
    <property type="entry name" value="Thioesterase/thiol ester dehydrase-isomerase"/>
    <property type="match status" value="1"/>
</dbReference>
<dbReference type="Gene3D" id="3.10.129.10">
    <property type="entry name" value="Hotdog Thioesterase"/>
    <property type="match status" value="1"/>
</dbReference>
<dbReference type="CDD" id="cd03450">
    <property type="entry name" value="NodN"/>
    <property type="match status" value="1"/>
</dbReference>
<feature type="domain" description="MaoC-like" evidence="2">
    <location>
        <begin position="10"/>
        <end position="131"/>
    </location>
</feature>
<gene>
    <name evidence="3" type="ORF">JOF46_000388</name>
</gene>
<evidence type="ECO:0000259" key="2">
    <source>
        <dbReference type="Pfam" id="PF01575"/>
    </source>
</evidence>
<evidence type="ECO:0000313" key="3">
    <source>
        <dbReference type="EMBL" id="MBP2372476.1"/>
    </source>
</evidence>
<protein>
    <submittedName>
        <fullName evidence="3">Acyl dehydratase</fullName>
    </submittedName>
</protein>
<accession>A0ABS4W8X0</accession>
<dbReference type="PANTHER" id="PTHR42993:SF1">
    <property type="entry name" value="MAOC-LIKE DEHYDRATASE DOMAIN-CONTAINING PROTEIN"/>
    <property type="match status" value="1"/>
</dbReference>
<organism evidence="3 4">
    <name type="scientific">Paeniglutamicibacter psychrophenolicus</name>
    <dbReference type="NCBI Taxonomy" id="257454"/>
    <lineage>
        <taxon>Bacteria</taxon>
        <taxon>Bacillati</taxon>
        <taxon>Actinomycetota</taxon>
        <taxon>Actinomycetes</taxon>
        <taxon>Micrococcales</taxon>
        <taxon>Micrococcaceae</taxon>
        <taxon>Paeniglutamicibacter</taxon>
    </lineage>
</organism>
<dbReference type="Proteomes" id="UP000766570">
    <property type="component" value="Unassembled WGS sequence"/>
</dbReference>
<evidence type="ECO:0000256" key="1">
    <source>
        <dbReference type="ARBA" id="ARBA00005254"/>
    </source>
</evidence>
<comment type="caution">
    <text evidence="3">The sequence shown here is derived from an EMBL/GenBank/DDBJ whole genome shotgun (WGS) entry which is preliminary data.</text>
</comment>
<dbReference type="RefSeq" id="WP_209905791.1">
    <property type="nucleotide sequence ID" value="NZ_BAAAMI010000025.1"/>
</dbReference>
<evidence type="ECO:0000313" key="4">
    <source>
        <dbReference type="Proteomes" id="UP000766570"/>
    </source>
</evidence>
<dbReference type="EMBL" id="JAGIOE010000001">
    <property type="protein sequence ID" value="MBP2372476.1"/>
    <property type="molecule type" value="Genomic_DNA"/>
</dbReference>
<proteinExistence type="inferred from homology"/>